<dbReference type="KEGG" id="spue:AB5L97_19425"/>
<name>A0AB39L353_9MICC</name>
<protein>
    <recommendedName>
        <fullName evidence="2">ABM domain-containing protein</fullName>
    </recommendedName>
</protein>
<proteinExistence type="predicted"/>
<gene>
    <name evidence="1" type="ORF">AB5L97_19425</name>
</gene>
<evidence type="ECO:0000313" key="1">
    <source>
        <dbReference type="EMBL" id="XDP45401.1"/>
    </source>
</evidence>
<dbReference type="AlphaFoldDB" id="A0AB39L353"/>
<accession>A0AB39L353</accession>
<dbReference type="RefSeq" id="WP_307958633.1">
    <property type="nucleotide sequence ID" value="NZ_CP163302.1"/>
</dbReference>
<evidence type="ECO:0008006" key="2">
    <source>
        <dbReference type="Google" id="ProtNLM"/>
    </source>
</evidence>
<reference evidence="1" key="1">
    <citation type="submission" date="2024-07" db="EMBL/GenBank/DDBJ databases">
        <authorList>
            <person name="fu j."/>
        </authorList>
    </citation>
    <scope>NUCLEOTIDE SEQUENCE</scope>
    <source>
        <strain evidence="1">P10A9</strain>
    </source>
</reference>
<dbReference type="EMBL" id="CP163302">
    <property type="protein sequence ID" value="XDP45401.1"/>
    <property type="molecule type" value="Genomic_DNA"/>
</dbReference>
<sequence length="91" mass="9879">MPVAMVSYANSRAEYDSVPGVLDPKPDGLLVHAASELPDGRIQIVDVWESQAASQKFAETTLFPAFQSAGVLEQMMSGEQPVAYEAFDFVQ</sequence>
<organism evidence="1">
    <name type="scientific">Sinomonas puerhi</name>
    <dbReference type="NCBI Taxonomy" id="3238584"/>
    <lineage>
        <taxon>Bacteria</taxon>
        <taxon>Bacillati</taxon>
        <taxon>Actinomycetota</taxon>
        <taxon>Actinomycetes</taxon>
        <taxon>Micrococcales</taxon>
        <taxon>Micrococcaceae</taxon>
        <taxon>Sinomonas</taxon>
    </lineage>
</organism>